<organism evidence="1 2">
    <name type="scientific">Thalassobaculum fulvum</name>
    <dbReference type="NCBI Taxonomy" id="1633335"/>
    <lineage>
        <taxon>Bacteria</taxon>
        <taxon>Pseudomonadati</taxon>
        <taxon>Pseudomonadota</taxon>
        <taxon>Alphaproteobacteria</taxon>
        <taxon>Rhodospirillales</taxon>
        <taxon>Thalassobaculaceae</taxon>
        <taxon>Thalassobaculum</taxon>
    </lineage>
</organism>
<dbReference type="InterPro" id="IPR037171">
    <property type="entry name" value="NagB/RpiA_transferase-like"/>
</dbReference>
<evidence type="ECO:0000313" key="1">
    <source>
        <dbReference type="EMBL" id="GHD46888.1"/>
    </source>
</evidence>
<dbReference type="Gene3D" id="3.40.1080.10">
    <property type="entry name" value="Glutaconate Coenzyme A-transferase"/>
    <property type="match status" value="1"/>
</dbReference>
<dbReference type="AlphaFoldDB" id="A0A919CP28"/>
<dbReference type="SUPFAM" id="SSF100950">
    <property type="entry name" value="NagB/RpiA/CoA transferase-like"/>
    <property type="match status" value="1"/>
</dbReference>
<gene>
    <name evidence="1" type="primary">gctA</name>
    <name evidence="1" type="ORF">GCM10017083_16540</name>
</gene>
<keyword evidence="2" id="KW-1185">Reference proteome</keyword>
<dbReference type="Proteomes" id="UP000630353">
    <property type="component" value="Unassembled WGS sequence"/>
</dbReference>
<dbReference type="EMBL" id="BMZS01000003">
    <property type="protein sequence ID" value="GHD46888.1"/>
    <property type="molecule type" value="Genomic_DNA"/>
</dbReference>
<name>A0A919CP28_9PROT</name>
<dbReference type="Gene3D" id="3.30.30.40">
    <property type="match status" value="1"/>
</dbReference>
<comment type="caution">
    <text evidence="1">The sequence shown here is derived from an EMBL/GenBank/DDBJ whole genome shotgun (WGS) entry which is preliminary data.</text>
</comment>
<dbReference type="GO" id="GO:0008410">
    <property type="term" value="F:CoA-transferase activity"/>
    <property type="evidence" value="ECO:0007669"/>
    <property type="project" value="InterPro"/>
</dbReference>
<reference evidence="1" key="2">
    <citation type="submission" date="2020-09" db="EMBL/GenBank/DDBJ databases">
        <authorList>
            <person name="Sun Q."/>
            <person name="Kim S."/>
        </authorList>
    </citation>
    <scope>NUCLEOTIDE SEQUENCE</scope>
    <source>
        <strain evidence="1">KCTC 42651</strain>
    </source>
</reference>
<dbReference type="InterPro" id="IPR004165">
    <property type="entry name" value="CoA_trans_fam_I"/>
</dbReference>
<sequence>MTDMLPSVEALAARIPDGAKVAVPPDYTPGANALWRAAIRRGVRDLHLVGVPVFGYQGDLLIGAGCVNTAETSAVTLGEHGLAPRFTAAVKAGTIRTMDATCPAVHAGLQAAERGAPFSTMRGLIGSDILARRSDWKVIDNPFGEDDPVVAIPALRPDFAVFHARKADRSGNVWVGVRRECMLMAHAARDTLVTVEKIVDDDLIADETTAAGTIPSLYVTALAEAKNGAWPQAVPGYYGADNDHLAQYAELARTEEGFQRYLAETVLGREAAE</sequence>
<evidence type="ECO:0000313" key="2">
    <source>
        <dbReference type="Proteomes" id="UP000630353"/>
    </source>
</evidence>
<proteinExistence type="predicted"/>
<protein>
    <submittedName>
        <fullName evidence="1">CoA synthetase</fullName>
    </submittedName>
</protein>
<dbReference type="RefSeq" id="WP_189988465.1">
    <property type="nucleotide sequence ID" value="NZ_BMZS01000003.1"/>
</dbReference>
<dbReference type="Pfam" id="PF01144">
    <property type="entry name" value="CoA_trans"/>
    <property type="match status" value="1"/>
</dbReference>
<accession>A0A919CP28</accession>
<dbReference type="SMART" id="SM00882">
    <property type="entry name" value="CoA_trans"/>
    <property type="match status" value="1"/>
</dbReference>
<reference evidence="1" key="1">
    <citation type="journal article" date="2014" name="Int. J. Syst. Evol. Microbiol.">
        <title>Complete genome sequence of Corynebacterium casei LMG S-19264T (=DSM 44701T), isolated from a smear-ripened cheese.</title>
        <authorList>
            <consortium name="US DOE Joint Genome Institute (JGI-PGF)"/>
            <person name="Walter F."/>
            <person name="Albersmeier A."/>
            <person name="Kalinowski J."/>
            <person name="Ruckert C."/>
        </authorList>
    </citation>
    <scope>NUCLEOTIDE SEQUENCE</scope>
    <source>
        <strain evidence="1">KCTC 42651</strain>
    </source>
</reference>